<evidence type="ECO:0000313" key="1">
    <source>
        <dbReference type="EMBL" id="MBX35701.1"/>
    </source>
</evidence>
<reference evidence="1" key="1">
    <citation type="submission" date="2018-02" db="EMBL/GenBank/DDBJ databases">
        <title>Rhizophora mucronata_Transcriptome.</title>
        <authorList>
            <person name="Meera S.P."/>
            <person name="Sreeshan A."/>
            <person name="Augustine A."/>
        </authorList>
    </citation>
    <scope>NUCLEOTIDE SEQUENCE</scope>
    <source>
        <tissue evidence="1">Leaf</tissue>
    </source>
</reference>
<organism evidence="1">
    <name type="scientific">Rhizophora mucronata</name>
    <name type="common">Asiatic mangrove</name>
    <dbReference type="NCBI Taxonomy" id="61149"/>
    <lineage>
        <taxon>Eukaryota</taxon>
        <taxon>Viridiplantae</taxon>
        <taxon>Streptophyta</taxon>
        <taxon>Embryophyta</taxon>
        <taxon>Tracheophyta</taxon>
        <taxon>Spermatophyta</taxon>
        <taxon>Magnoliopsida</taxon>
        <taxon>eudicotyledons</taxon>
        <taxon>Gunneridae</taxon>
        <taxon>Pentapetalae</taxon>
        <taxon>rosids</taxon>
        <taxon>fabids</taxon>
        <taxon>Malpighiales</taxon>
        <taxon>Rhizophoraceae</taxon>
        <taxon>Rhizophora</taxon>
    </lineage>
</organism>
<name>A0A2P2MZQ5_RHIMU</name>
<accession>A0A2P2MZQ5</accession>
<dbReference type="EMBL" id="GGEC01055217">
    <property type="protein sequence ID" value="MBX35701.1"/>
    <property type="molecule type" value="Transcribed_RNA"/>
</dbReference>
<dbReference type="AlphaFoldDB" id="A0A2P2MZQ5"/>
<sequence length="64" mass="7693">MCKMDRRTLAMNRQLLFFYKLQILLYSRPIFLRPFFSMLGLIALFSPKLSAPHHLSPRRQIKKI</sequence>
<protein>
    <submittedName>
        <fullName evidence="1">Uncharacterized protein</fullName>
    </submittedName>
</protein>
<proteinExistence type="predicted"/>